<comment type="caution">
    <text evidence="5">Lacks conserved residue(s) required for the propagation of feature annotation.</text>
</comment>
<comment type="similarity">
    <text evidence="5">Belongs to the flotillin-like FloA family.</text>
</comment>
<keyword evidence="7" id="KW-1185">Reference proteome</keyword>
<reference evidence="6 7" key="1">
    <citation type="submission" date="2023-04" db="EMBL/GenBank/DDBJ databases">
        <title>Genome Sequence of Selenomonas sputigena ATCC 33150.</title>
        <authorList>
            <person name="Miller D.P."/>
            <person name="Anvari S."/>
            <person name="Polson S.W."/>
            <person name="Macdonald M."/>
            <person name="Mcdowell J.V."/>
        </authorList>
    </citation>
    <scope>NUCLEOTIDE SEQUENCE [LARGE SCALE GENOMIC DNA]</scope>
    <source>
        <strain evidence="6 7">ATCC 33150</strain>
    </source>
</reference>
<comment type="subunit">
    <text evidence="5">Homooligomerizes.</text>
</comment>
<feature type="transmembrane region" description="Helical" evidence="5">
    <location>
        <begin position="7"/>
        <end position="24"/>
    </location>
</feature>
<dbReference type="EMBL" id="JARVLH010000002">
    <property type="protein sequence ID" value="MEX5284572.1"/>
    <property type="molecule type" value="Genomic_DNA"/>
</dbReference>
<accession>A0ABV3X302</accession>
<sequence>MSGIISAAFLFVIIVVAAMLFFHFVPVGLWISAIAANVPVSIVTLIGMRMRRVPPGKIVMPLIKANKAGLDVQVNQLEAHYLAGGNVDKVVDALIAAHRAQIPLPFERSAAIDLAGRDVLDAVQMSVNPKVIETPIVSAVAMNGIELKIKARVTVRANIDRLVGGAGEPTIIARVGEGIVTTVGSSASHGEVLANPDVISKTVLGKGLDAGTAFEILSIDIADVDVGRNIGAELQTDQAEADKRIAQAKAEERRAMAVAKEQEMKAYTQEMEAKVVEAQAEVPHAMAEALKSGNLGVMDYYNLRNVQADTDMRTAISEAGSKKTTPPAPVK</sequence>
<evidence type="ECO:0000256" key="2">
    <source>
        <dbReference type="ARBA" id="ARBA00022692"/>
    </source>
</evidence>
<evidence type="ECO:0000256" key="5">
    <source>
        <dbReference type="HAMAP-Rule" id="MF_01562"/>
    </source>
</evidence>
<comment type="subcellular location">
    <subcellularLocation>
        <location evidence="5">Cell membrane</location>
        <topology evidence="5">Multi-pass membrane protein</topology>
    </subcellularLocation>
    <subcellularLocation>
        <location evidence="5">Membrane raft</location>
        <topology evidence="5">Multi-pass membrane protein</topology>
    </subcellularLocation>
</comment>
<gene>
    <name evidence="5 6" type="primary">floA</name>
    <name evidence="6" type="ORF">QCO44_02800</name>
</gene>
<evidence type="ECO:0000313" key="7">
    <source>
        <dbReference type="Proteomes" id="UP001559623"/>
    </source>
</evidence>
<protein>
    <recommendedName>
        <fullName evidence="5">Flotillin-like protein FloA</fullName>
    </recommendedName>
</protein>
<evidence type="ECO:0000256" key="3">
    <source>
        <dbReference type="ARBA" id="ARBA00022989"/>
    </source>
</evidence>
<feature type="transmembrane region" description="Helical" evidence="5">
    <location>
        <begin position="30"/>
        <end position="48"/>
    </location>
</feature>
<keyword evidence="4 5" id="KW-0472">Membrane</keyword>
<evidence type="ECO:0000256" key="4">
    <source>
        <dbReference type="ARBA" id="ARBA00023136"/>
    </source>
</evidence>
<evidence type="ECO:0000313" key="6">
    <source>
        <dbReference type="EMBL" id="MEX5284572.1"/>
    </source>
</evidence>
<keyword evidence="2 5" id="KW-0812">Transmembrane</keyword>
<dbReference type="Pfam" id="PF12127">
    <property type="entry name" value="FloA"/>
    <property type="match status" value="1"/>
</dbReference>
<comment type="function">
    <text evidence="5">Found in functional membrane microdomains (FMM) that may be equivalent to eukaryotic membrane rafts FMMs are highly dynamic and increase in number as cells age. Flotillins are thought to be important factors in membrane fluidity.</text>
</comment>
<name>A0ABV3X302_9FIRM</name>
<dbReference type="HAMAP" id="MF_01562">
    <property type="entry name" value="FloA"/>
    <property type="match status" value="1"/>
</dbReference>
<evidence type="ECO:0000256" key="1">
    <source>
        <dbReference type="ARBA" id="ARBA00022475"/>
    </source>
</evidence>
<keyword evidence="1 5" id="KW-1003">Cell membrane</keyword>
<proteinExistence type="inferred from homology"/>
<organism evidence="6 7">
    <name type="scientific">Selenomonas sputigena</name>
    <dbReference type="NCBI Taxonomy" id="69823"/>
    <lineage>
        <taxon>Bacteria</taxon>
        <taxon>Bacillati</taxon>
        <taxon>Bacillota</taxon>
        <taxon>Negativicutes</taxon>
        <taxon>Selenomonadales</taxon>
        <taxon>Selenomonadaceae</taxon>
        <taxon>Selenomonas</taxon>
    </lineage>
</organism>
<keyword evidence="3 5" id="KW-1133">Transmembrane helix</keyword>
<dbReference type="RefSeq" id="WP_368846309.1">
    <property type="nucleotide sequence ID" value="NZ_CP194411.1"/>
</dbReference>
<dbReference type="InterPro" id="IPR022853">
    <property type="entry name" value="FloA"/>
</dbReference>
<dbReference type="NCBIfam" id="NF010186">
    <property type="entry name" value="PRK13665.1"/>
    <property type="match status" value="1"/>
</dbReference>
<dbReference type="Proteomes" id="UP001559623">
    <property type="component" value="Unassembled WGS sequence"/>
</dbReference>
<comment type="caution">
    <text evidence="6">The sequence shown here is derived from an EMBL/GenBank/DDBJ whole genome shotgun (WGS) entry which is preliminary data.</text>
</comment>